<proteinExistence type="predicted"/>
<keyword evidence="2" id="KW-1185">Reference proteome</keyword>
<evidence type="ECO:0000313" key="2">
    <source>
        <dbReference type="Proteomes" id="UP001283361"/>
    </source>
</evidence>
<organism evidence="1 2">
    <name type="scientific">Elysia crispata</name>
    <name type="common">lettuce slug</name>
    <dbReference type="NCBI Taxonomy" id="231223"/>
    <lineage>
        <taxon>Eukaryota</taxon>
        <taxon>Metazoa</taxon>
        <taxon>Spiralia</taxon>
        <taxon>Lophotrochozoa</taxon>
        <taxon>Mollusca</taxon>
        <taxon>Gastropoda</taxon>
        <taxon>Heterobranchia</taxon>
        <taxon>Euthyneura</taxon>
        <taxon>Panpulmonata</taxon>
        <taxon>Sacoglossa</taxon>
        <taxon>Placobranchoidea</taxon>
        <taxon>Plakobranchidae</taxon>
        <taxon>Elysia</taxon>
    </lineage>
</organism>
<protein>
    <submittedName>
        <fullName evidence="1">Uncharacterized protein</fullName>
    </submittedName>
</protein>
<name>A0AAE1CNL6_9GAST</name>
<dbReference type="AlphaFoldDB" id="A0AAE1CNL6"/>
<evidence type="ECO:0000313" key="1">
    <source>
        <dbReference type="EMBL" id="KAK3720497.1"/>
    </source>
</evidence>
<gene>
    <name evidence="1" type="ORF">RRG08_058385</name>
</gene>
<dbReference type="EMBL" id="JAWDGP010007405">
    <property type="protein sequence ID" value="KAK3720497.1"/>
    <property type="molecule type" value="Genomic_DNA"/>
</dbReference>
<reference evidence="1" key="1">
    <citation type="journal article" date="2023" name="G3 (Bethesda)">
        <title>A reference genome for the long-term kleptoplast-retaining sea slug Elysia crispata morphotype clarki.</title>
        <authorList>
            <person name="Eastman K.E."/>
            <person name="Pendleton A.L."/>
            <person name="Shaikh M.A."/>
            <person name="Suttiyut T."/>
            <person name="Ogas R."/>
            <person name="Tomko P."/>
            <person name="Gavelis G."/>
            <person name="Widhalm J.R."/>
            <person name="Wisecaver J.H."/>
        </authorList>
    </citation>
    <scope>NUCLEOTIDE SEQUENCE</scope>
    <source>
        <strain evidence="1">ECLA1</strain>
    </source>
</reference>
<accession>A0AAE1CNL6</accession>
<dbReference type="Proteomes" id="UP001283361">
    <property type="component" value="Unassembled WGS sequence"/>
</dbReference>
<sequence>MIAFLNSCKHDPAFLFGSIVKSAFDSTMIRSQSWGTVHDFVQLSGLSLMSRANYFVEREAITVAERHLCDFLAGGKYDNVDYTVRKVIAHCPLNNLVGESSCGDFDFDLSKRRYAHLHNRSASAYDKE</sequence>
<comment type="caution">
    <text evidence="1">The sequence shown here is derived from an EMBL/GenBank/DDBJ whole genome shotgun (WGS) entry which is preliminary data.</text>
</comment>